<dbReference type="NCBIfam" id="NF009222">
    <property type="entry name" value="PRK12570.1"/>
    <property type="match status" value="1"/>
</dbReference>
<keyword evidence="2" id="KW-0119">Carbohydrate metabolism</keyword>
<comment type="caution">
    <text evidence="4">The sequence shown here is derived from an EMBL/GenBank/DDBJ whole genome shotgun (WGS) entry which is preliminary data.</text>
</comment>
<dbReference type="PANTHER" id="PTHR10088:SF4">
    <property type="entry name" value="GLUCOKINASE REGULATORY PROTEIN"/>
    <property type="match status" value="1"/>
</dbReference>
<dbReference type="PROSITE" id="PS51464">
    <property type="entry name" value="SIS"/>
    <property type="match status" value="1"/>
</dbReference>
<dbReference type="EMBL" id="JAUSVO010000006">
    <property type="protein sequence ID" value="MDQ0439817.1"/>
    <property type="molecule type" value="Genomic_DNA"/>
</dbReference>
<gene>
    <name evidence="4" type="ORF">QO014_004223</name>
</gene>
<protein>
    <submittedName>
        <fullName evidence="4">N-acetylmuramic acid 6-phosphate etherase</fullName>
        <ecNumber evidence="4">4.2.1.126</ecNumber>
    </submittedName>
</protein>
<proteinExistence type="predicted"/>
<evidence type="ECO:0000259" key="3">
    <source>
        <dbReference type="PROSITE" id="PS51464"/>
    </source>
</evidence>
<dbReference type="PANTHER" id="PTHR10088">
    <property type="entry name" value="GLUCOKINASE REGULATORY PROTEIN"/>
    <property type="match status" value="1"/>
</dbReference>
<dbReference type="RefSeq" id="WP_266350701.1">
    <property type="nucleotide sequence ID" value="NZ_JAPKNG010000006.1"/>
</dbReference>
<reference evidence="4 5" key="1">
    <citation type="submission" date="2023-07" db="EMBL/GenBank/DDBJ databases">
        <title>Genomic Encyclopedia of Type Strains, Phase IV (KMG-IV): sequencing the most valuable type-strain genomes for metagenomic binning, comparative biology and taxonomic classification.</title>
        <authorList>
            <person name="Goeker M."/>
        </authorList>
    </citation>
    <scope>NUCLEOTIDE SEQUENCE [LARGE SCALE GENOMIC DNA]</scope>
    <source>
        <strain evidence="4 5">B6-8</strain>
    </source>
</reference>
<evidence type="ECO:0000256" key="1">
    <source>
        <dbReference type="ARBA" id="ARBA00023239"/>
    </source>
</evidence>
<sequence length="299" mass="29940">MASPRTETVEDRYKGIDLWPAADILAALADGQVRGASAVRDAIPALALAAGQAAEAIRAGGRLVYVGAGSSGLIALIDALELPQTFGIPQEQIIVLLAGGAAMTTTLTGGPEDDPVLAAEDIARAAVTPGDFVVGVSASGSTPYTVTALRLARAAGAGTAAIACNSSTPLHAEADIAIVLDSGPEVLAGSTRMGAGTAQKAAFNMLSTMIAISLGHVVDGMMVNVRADNRKLVGRATGIVARIASVDEATAYQALEMAHGAVKAAILLAAGAPDSATAEALLERTGGDIRLALEGLRPT</sequence>
<dbReference type="Proteomes" id="UP001241603">
    <property type="component" value="Unassembled WGS sequence"/>
</dbReference>
<dbReference type="InterPro" id="IPR046348">
    <property type="entry name" value="SIS_dom_sf"/>
</dbReference>
<keyword evidence="5" id="KW-1185">Reference proteome</keyword>
<dbReference type="InterPro" id="IPR005488">
    <property type="entry name" value="Etherase_MurQ"/>
</dbReference>
<dbReference type="EC" id="4.2.1.126" evidence="4"/>
<keyword evidence="1 4" id="KW-0456">Lyase</keyword>
<dbReference type="Gene3D" id="3.40.50.10490">
    <property type="entry name" value="Glucose-6-phosphate isomerase like protein, domain 1"/>
    <property type="match status" value="1"/>
</dbReference>
<dbReference type="CDD" id="cd05007">
    <property type="entry name" value="SIS_Etherase"/>
    <property type="match status" value="1"/>
</dbReference>
<dbReference type="NCBIfam" id="NF003915">
    <property type="entry name" value="PRK05441.1"/>
    <property type="match status" value="1"/>
</dbReference>
<dbReference type="InterPro" id="IPR001347">
    <property type="entry name" value="SIS_dom"/>
</dbReference>
<dbReference type="Pfam" id="PF22645">
    <property type="entry name" value="GKRP_SIS_N"/>
    <property type="match status" value="1"/>
</dbReference>
<organism evidence="4 5">
    <name type="scientific">Kaistia dalseonensis</name>
    <dbReference type="NCBI Taxonomy" id="410840"/>
    <lineage>
        <taxon>Bacteria</taxon>
        <taxon>Pseudomonadati</taxon>
        <taxon>Pseudomonadota</taxon>
        <taxon>Alphaproteobacteria</taxon>
        <taxon>Hyphomicrobiales</taxon>
        <taxon>Kaistiaceae</taxon>
        <taxon>Kaistia</taxon>
    </lineage>
</organism>
<dbReference type="GO" id="GO:0016829">
    <property type="term" value="F:lyase activity"/>
    <property type="evidence" value="ECO:0007669"/>
    <property type="project" value="UniProtKB-KW"/>
</dbReference>
<dbReference type="Gene3D" id="1.10.8.1080">
    <property type="match status" value="1"/>
</dbReference>
<feature type="domain" description="SIS" evidence="3">
    <location>
        <begin position="53"/>
        <end position="216"/>
    </location>
</feature>
<accession>A0ABU0HBY9</accession>
<name>A0ABU0HBY9_9HYPH</name>
<dbReference type="InterPro" id="IPR040190">
    <property type="entry name" value="MURQ/GCKR"/>
</dbReference>
<evidence type="ECO:0000256" key="2">
    <source>
        <dbReference type="ARBA" id="ARBA00023277"/>
    </source>
</evidence>
<evidence type="ECO:0000313" key="4">
    <source>
        <dbReference type="EMBL" id="MDQ0439817.1"/>
    </source>
</evidence>
<dbReference type="SUPFAM" id="SSF53697">
    <property type="entry name" value="SIS domain"/>
    <property type="match status" value="1"/>
</dbReference>
<evidence type="ECO:0000313" key="5">
    <source>
        <dbReference type="Proteomes" id="UP001241603"/>
    </source>
</evidence>